<dbReference type="EMBL" id="FOYI01000015">
    <property type="protein sequence ID" value="SFR19044.1"/>
    <property type="molecule type" value="Genomic_DNA"/>
</dbReference>
<dbReference type="RefSeq" id="WP_092082423.1">
    <property type="nucleotide sequence ID" value="NZ_FOYI01000015.1"/>
</dbReference>
<sequence>MSDALPDLYFRRRENGATVFRVRAEGAGGALELLPLASVAMRSGEVRALGGAEIARDEAAQIARWLEARRAEIDREDAARLPALIDHVNRTAHWVQSRATDEHLEAGTEPLLLALHDLRSALVRAKGARRGRAEDDG</sequence>
<keyword evidence="2" id="KW-1185">Reference proteome</keyword>
<organism evidence="1 2">
    <name type="scientific">Poseidonocella sedimentorum</name>
    <dbReference type="NCBI Taxonomy" id="871652"/>
    <lineage>
        <taxon>Bacteria</taxon>
        <taxon>Pseudomonadati</taxon>
        <taxon>Pseudomonadota</taxon>
        <taxon>Alphaproteobacteria</taxon>
        <taxon>Rhodobacterales</taxon>
        <taxon>Roseobacteraceae</taxon>
        <taxon>Poseidonocella</taxon>
    </lineage>
</organism>
<dbReference type="Proteomes" id="UP000199302">
    <property type="component" value="Unassembled WGS sequence"/>
</dbReference>
<dbReference type="OrthoDB" id="7849247at2"/>
<protein>
    <submittedName>
        <fullName evidence="1">Uncharacterized protein</fullName>
    </submittedName>
</protein>
<proteinExistence type="predicted"/>
<accession>A0A1I6EMR2</accession>
<dbReference type="STRING" id="871652.SAMN04515673_11545"/>
<evidence type="ECO:0000313" key="2">
    <source>
        <dbReference type="Proteomes" id="UP000199302"/>
    </source>
</evidence>
<name>A0A1I6EMR2_9RHOB</name>
<dbReference type="AlphaFoldDB" id="A0A1I6EMR2"/>
<gene>
    <name evidence="1" type="ORF">SAMN04515673_11545</name>
</gene>
<reference evidence="1 2" key="1">
    <citation type="submission" date="2016-10" db="EMBL/GenBank/DDBJ databases">
        <authorList>
            <person name="de Groot N.N."/>
        </authorList>
    </citation>
    <scope>NUCLEOTIDE SEQUENCE [LARGE SCALE GENOMIC DNA]</scope>
    <source>
        <strain evidence="2">KMM 9023,NRIC 0796,JCM 17311,KCTC 23692</strain>
    </source>
</reference>
<evidence type="ECO:0000313" key="1">
    <source>
        <dbReference type="EMBL" id="SFR19044.1"/>
    </source>
</evidence>